<sequence length="113" mass="12724">MLNHSTIQRVLSGFLLVLFAFSITPKKVLHDLVANHRDTHSKACADHITTKIVKAGFNCNTEDLVVESPFIENNCTIDLPEPPALSLIFSERPENFYYFHQIFAELRGPPAIS</sequence>
<dbReference type="Proteomes" id="UP000192610">
    <property type="component" value="Unassembled WGS sequence"/>
</dbReference>
<dbReference type="OrthoDB" id="681100at2"/>
<protein>
    <submittedName>
        <fullName evidence="1">Uncharacterized protein</fullName>
    </submittedName>
</protein>
<dbReference type="STRING" id="354355.SAMN05660816_02024"/>
<organism evidence="1 2">
    <name type="scientific">Niastella yeongjuensis</name>
    <dbReference type="NCBI Taxonomy" id="354355"/>
    <lineage>
        <taxon>Bacteria</taxon>
        <taxon>Pseudomonadati</taxon>
        <taxon>Bacteroidota</taxon>
        <taxon>Chitinophagia</taxon>
        <taxon>Chitinophagales</taxon>
        <taxon>Chitinophagaceae</taxon>
        <taxon>Niastella</taxon>
    </lineage>
</organism>
<proteinExistence type="predicted"/>
<dbReference type="RefSeq" id="WP_081204285.1">
    <property type="nucleotide sequence ID" value="NZ_FOCZ01000003.1"/>
</dbReference>
<keyword evidence="2" id="KW-1185">Reference proteome</keyword>
<gene>
    <name evidence="1" type="ORF">A4H97_16390</name>
</gene>
<evidence type="ECO:0000313" key="1">
    <source>
        <dbReference type="EMBL" id="OQP39801.1"/>
    </source>
</evidence>
<name>A0A1V9E161_9BACT</name>
<dbReference type="AlphaFoldDB" id="A0A1V9E161"/>
<accession>A0A1V9E161</accession>
<dbReference type="EMBL" id="LVXG01000078">
    <property type="protein sequence ID" value="OQP39801.1"/>
    <property type="molecule type" value="Genomic_DNA"/>
</dbReference>
<evidence type="ECO:0000313" key="2">
    <source>
        <dbReference type="Proteomes" id="UP000192610"/>
    </source>
</evidence>
<comment type="caution">
    <text evidence="1">The sequence shown here is derived from an EMBL/GenBank/DDBJ whole genome shotgun (WGS) entry which is preliminary data.</text>
</comment>
<reference evidence="2" key="1">
    <citation type="submission" date="2016-04" db="EMBL/GenBank/DDBJ databases">
        <authorList>
            <person name="Chen L."/>
            <person name="Zhuang W."/>
            <person name="Wang G."/>
        </authorList>
    </citation>
    <scope>NUCLEOTIDE SEQUENCE [LARGE SCALE GENOMIC DNA]</scope>
    <source>
        <strain evidence="2">17621</strain>
    </source>
</reference>